<name>A0A7X8YGH1_9VIBR</name>
<dbReference type="AlphaFoldDB" id="A0A7X8YGH1"/>
<evidence type="ECO:0000313" key="4">
    <source>
        <dbReference type="EMBL" id="NLS12684.1"/>
    </source>
</evidence>
<evidence type="ECO:0000256" key="1">
    <source>
        <dbReference type="SAM" id="Phobius"/>
    </source>
</evidence>
<dbReference type="InterPro" id="IPR032244">
    <property type="entry name" value="LapD_MoxY_N"/>
</dbReference>
<dbReference type="GO" id="GO:0071111">
    <property type="term" value="F:cyclic-guanylate-specific phosphodiesterase activity"/>
    <property type="evidence" value="ECO:0007669"/>
    <property type="project" value="InterPro"/>
</dbReference>
<keyword evidence="1" id="KW-0812">Transmembrane</keyword>
<accession>A0A7X8YGH1</accession>
<dbReference type="InterPro" id="IPR003660">
    <property type="entry name" value="HAMP_dom"/>
</dbReference>
<dbReference type="Gene3D" id="3.20.20.450">
    <property type="entry name" value="EAL domain"/>
    <property type="match status" value="1"/>
</dbReference>
<dbReference type="PANTHER" id="PTHR33121">
    <property type="entry name" value="CYCLIC DI-GMP PHOSPHODIESTERASE PDEF"/>
    <property type="match status" value="1"/>
</dbReference>
<dbReference type="Pfam" id="PF16448">
    <property type="entry name" value="LapD_MoxY_N"/>
    <property type="match status" value="1"/>
</dbReference>
<dbReference type="SUPFAM" id="SSF141868">
    <property type="entry name" value="EAL domain-like"/>
    <property type="match status" value="1"/>
</dbReference>
<proteinExistence type="predicted"/>
<dbReference type="InterPro" id="IPR035919">
    <property type="entry name" value="EAL_sf"/>
</dbReference>
<dbReference type="Pfam" id="PF00563">
    <property type="entry name" value="EAL"/>
    <property type="match status" value="1"/>
</dbReference>
<dbReference type="Gene3D" id="6.10.340.10">
    <property type="match status" value="1"/>
</dbReference>
<organism evidence="4 5">
    <name type="scientific">Vibrio agarilyticus</name>
    <dbReference type="NCBI Taxonomy" id="2726741"/>
    <lineage>
        <taxon>Bacteria</taxon>
        <taxon>Pseudomonadati</taxon>
        <taxon>Pseudomonadota</taxon>
        <taxon>Gammaproteobacteria</taxon>
        <taxon>Vibrionales</taxon>
        <taxon>Vibrionaceae</taxon>
        <taxon>Vibrio</taxon>
    </lineage>
</organism>
<keyword evidence="5" id="KW-1185">Reference proteome</keyword>
<feature type="domain" description="HAMP" evidence="3">
    <location>
        <begin position="172"/>
        <end position="224"/>
    </location>
</feature>
<dbReference type="SMART" id="SM00304">
    <property type="entry name" value="HAMP"/>
    <property type="match status" value="1"/>
</dbReference>
<dbReference type="SMART" id="SM00267">
    <property type="entry name" value="GGDEF"/>
    <property type="match status" value="1"/>
</dbReference>
<dbReference type="InterPro" id="IPR050706">
    <property type="entry name" value="Cyclic-di-GMP_PDE-like"/>
</dbReference>
<sequence length="650" mass="73408">MTLYRKLFIGMVAVFILLSSSAFIIELLTKKAHLAQQQQVEITNTLNSIGLALAPYINNDDPIAAESVINAVFDGSHYSSVELRYLQSEHKLVRQYPVQPQKAPHWLTQLNLFEPITADQVITSGWQQLAVIQITSHPGIAYDQFWQTLQRMSLVFAVMFILGSSAIAYIVKRSLKPLHAITQKVNKISNHEFDKPLDSPNTADLIPVVNGINRMATQLESSFRAQVEEAQKFRNKAYLDPVSKLGNRALFMAQLDHWVADQTPGGIAILKLGFINELYHQKAYQVADEKVLKIADTIRSLTSASVDQIVLNPTTARIAKDEIGFIFPKINETDLKLIVKALLAKPLLSQLIANDQDQNHYLFGVAHSDGQQTRAEILSLVDGALAKAKSRPDKPYGFISTTQTQYLFGKKQWQTIVEQAIRSGDVVFRFQHAKTMQGNTFHREVYSKIQRSGAEYHASEYLFALEQLQATWEYDKHVINAMIEQLASESQPTPIAINLSLSTVLEPRFIQWIKEVLPAHAAIAGQLHFELPEISFIQHAAITTLLCEAIVGSGARYGIDQYGRNFKSLAYINEFKPFYVKLDFLYTHNLDDENQRYTLTALSRTAYNLDITTIAARVETQRQLDFLSENFIDIYQGFIIDSLNFEPQIA</sequence>
<feature type="domain" description="EAL" evidence="2">
    <location>
        <begin position="410"/>
        <end position="650"/>
    </location>
</feature>
<dbReference type="InterPro" id="IPR042461">
    <property type="entry name" value="LapD_MoxY_peri_C"/>
</dbReference>
<dbReference type="EMBL" id="JABAIK010000005">
    <property type="protein sequence ID" value="NLS12684.1"/>
    <property type="molecule type" value="Genomic_DNA"/>
</dbReference>
<dbReference type="SMART" id="SM00052">
    <property type="entry name" value="EAL"/>
    <property type="match status" value="1"/>
</dbReference>
<evidence type="ECO:0000259" key="3">
    <source>
        <dbReference type="PROSITE" id="PS50885"/>
    </source>
</evidence>
<dbReference type="Gene3D" id="6.20.270.20">
    <property type="entry name" value="LapD/MoxY periplasmic domain"/>
    <property type="match status" value="1"/>
</dbReference>
<dbReference type="InterPro" id="IPR001633">
    <property type="entry name" value="EAL_dom"/>
</dbReference>
<dbReference type="InterPro" id="IPR000160">
    <property type="entry name" value="GGDEF_dom"/>
</dbReference>
<dbReference type="SUPFAM" id="SSF55073">
    <property type="entry name" value="Nucleotide cyclase"/>
    <property type="match status" value="1"/>
</dbReference>
<dbReference type="GO" id="GO:0007165">
    <property type="term" value="P:signal transduction"/>
    <property type="evidence" value="ECO:0007669"/>
    <property type="project" value="InterPro"/>
</dbReference>
<dbReference type="PROSITE" id="PS50883">
    <property type="entry name" value="EAL"/>
    <property type="match status" value="1"/>
</dbReference>
<dbReference type="Gene3D" id="3.30.110.200">
    <property type="match status" value="1"/>
</dbReference>
<evidence type="ECO:0000259" key="2">
    <source>
        <dbReference type="PROSITE" id="PS50883"/>
    </source>
</evidence>
<comment type="caution">
    <text evidence="4">The sequence shown here is derived from an EMBL/GenBank/DDBJ whole genome shotgun (WGS) entry which is preliminary data.</text>
</comment>
<dbReference type="PANTHER" id="PTHR33121:SF79">
    <property type="entry name" value="CYCLIC DI-GMP PHOSPHODIESTERASE PDED-RELATED"/>
    <property type="match status" value="1"/>
</dbReference>
<dbReference type="InterPro" id="IPR029787">
    <property type="entry name" value="Nucleotide_cyclase"/>
</dbReference>
<dbReference type="PROSITE" id="PS50885">
    <property type="entry name" value="HAMP"/>
    <property type="match status" value="1"/>
</dbReference>
<dbReference type="RefSeq" id="WP_168835761.1">
    <property type="nucleotide sequence ID" value="NZ_JABAIK010000005.1"/>
</dbReference>
<dbReference type="Proteomes" id="UP000535589">
    <property type="component" value="Unassembled WGS sequence"/>
</dbReference>
<dbReference type="Pfam" id="PF00990">
    <property type="entry name" value="GGDEF"/>
    <property type="match status" value="1"/>
</dbReference>
<protein>
    <submittedName>
        <fullName evidence="4">EAL domain-containing protein</fullName>
    </submittedName>
</protein>
<reference evidence="4 5" key="1">
    <citation type="submission" date="2020-04" db="EMBL/GenBank/DDBJ databases">
        <title>Vibrio sp. SM6, a novel species isolated from seawater.</title>
        <authorList>
            <person name="Wang X."/>
        </authorList>
    </citation>
    <scope>NUCLEOTIDE SEQUENCE [LARGE SCALE GENOMIC DNA]</scope>
    <source>
        <strain evidence="4 5">SM6</strain>
    </source>
</reference>
<dbReference type="Gene3D" id="3.30.70.270">
    <property type="match status" value="1"/>
</dbReference>
<dbReference type="CDD" id="cd01948">
    <property type="entry name" value="EAL"/>
    <property type="match status" value="1"/>
</dbReference>
<keyword evidence="1" id="KW-1133">Transmembrane helix</keyword>
<gene>
    <name evidence="4" type="ORF">HGP28_07165</name>
</gene>
<dbReference type="InterPro" id="IPR043128">
    <property type="entry name" value="Rev_trsase/Diguanyl_cyclase"/>
</dbReference>
<evidence type="ECO:0000313" key="5">
    <source>
        <dbReference type="Proteomes" id="UP000535589"/>
    </source>
</evidence>
<dbReference type="GO" id="GO:0016020">
    <property type="term" value="C:membrane"/>
    <property type="evidence" value="ECO:0007669"/>
    <property type="project" value="InterPro"/>
</dbReference>
<feature type="transmembrane region" description="Helical" evidence="1">
    <location>
        <begin position="152"/>
        <end position="171"/>
    </location>
</feature>
<keyword evidence="1" id="KW-0472">Membrane</keyword>